<dbReference type="InterPro" id="IPR036250">
    <property type="entry name" value="AcylCo_DH-like_C"/>
</dbReference>
<dbReference type="SUPFAM" id="SSF47203">
    <property type="entry name" value="Acyl-CoA dehydrogenase C-terminal domain-like"/>
    <property type="match status" value="1"/>
</dbReference>
<protein>
    <submittedName>
        <fullName evidence="8">Acyl-CoA dehydrogenase</fullName>
    </submittedName>
</protein>
<evidence type="ECO:0000256" key="4">
    <source>
        <dbReference type="ARBA" id="ARBA00022827"/>
    </source>
</evidence>
<name>A0A0A0NRQ4_STRRN</name>
<evidence type="ECO:0000256" key="3">
    <source>
        <dbReference type="ARBA" id="ARBA00022630"/>
    </source>
</evidence>
<dbReference type="Pfam" id="PF00441">
    <property type="entry name" value="Acyl-CoA_dh_1"/>
    <property type="match status" value="1"/>
</dbReference>
<organism evidence="8 9">
    <name type="scientific">Streptomyces rapamycinicus (strain ATCC 29253 / DSM 41530 / NRRL 5491 / AYB-994)</name>
    <name type="common">Streptomyces hygroscopicus (strain ATCC 29253)</name>
    <dbReference type="NCBI Taxonomy" id="1343740"/>
    <lineage>
        <taxon>Bacteria</taxon>
        <taxon>Bacillati</taxon>
        <taxon>Actinomycetota</taxon>
        <taxon>Actinomycetes</taxon>
        <taxon>Kitasatosporales</taxon>
        <taxon>Streptomycetaceae</taxon>
        <taxon>Streptomyces</taxon>
        <taxon>Streptomyces violaceusniger group</taxon>
    </lineage>
</organism>
<dbReference type="Gene3D" id="3.40.50.1000">
    <property type="entry name" value="HAD superfamily/HAD-like"/>
    <property type="match status" value="1"/>
</dbReference>
<dbReference type="Proteomes" id="UP000281594">
    <property type="component" value="Unassembled WGS sequence"/>
</dbReference>
<accession>A0A0A0NRQ4</accession>
<dbReference type="InterPro" id="IPR009100">
    <property type="entry name" value="AcylCoA_DH/oxidase_NM_dom_sf"/>
</dbReference>
<dbReference type="eggNOG" id="COG3882">
    <property type="taxonomic scope" value="Bacteria"/>
</dbReference>
<dbReference type="eggNOG" id="COG1960">
    <property type="taxonomic scope" value="Bacteria"/>
</dbReference>
<dbReference type="AlphaFoldDB" id="A0A0A0NRQ4"/>
<dbReference type="InterPro" id="IPR036412">
    <property type="entry name" value="HAD-like_sf"/>
</dbReference>
<evidence type="ECO:0000313" key="9">
    <source>
        <dbReference type="Proteomes" id="UP000281594"/>
    </source>
</evidence>
<dbReference type="PANTHER" id="PTHR43884:SF12">
    <property type="entry name" value="ISOVALERYL-COA DEHYDROGENASE, MITOCHONDRIAL-RELATED"/>
    <property type="match status" value="1"/>
</dbReference>
<dbReference type="CDD" id="cd00567">
    <property type="entry name" value="ACAD"/>
    <property type="match status" value="1"/>
</dbReference>
<dbReference type="InterPro" id="IPR037069">
    <property type="entry name" value="AcylCoA_DH/ox_N_sf"/>
</dbReference>
<dbReference type="PANTHER" id="PTHR43884">
    <property type="entry name" value="ACYL-COA DEHYDROGENASE"/>
    <property type="match status" value="1"/>
</dbReference>
<feature type="domain" description="Acyl-CoA dehydrogenase/oxidase C-terminal" evidence="5">
    <location>
        <begin position="219"/>
        <end position="362"/>
    </location>
</feature>
<sequence length="737" mass="79248">MTEPLAGARDLVDDLVGDRAAEWDRTGLIPDDVLRTLSARGLLCAGVPRASGGLGASSTANGEFTAFVGSRCSSLRSVMTSQGMAAWTIQRLGSARQHAEYLPKLAGGQLAAVAFSEPEAGSDLSAMTTTIERDDDTVIVRGQKVWTTAAHYADMVVVVGRHGSGAAAVVVPTSAPGVTVTRVAQPSGCRAAGHADVRLDEVRLPATAVLGGGQPLMLLVTTALAYGRISVAWGCVGILRACLDAARGHARTRTQFGKRLAEHQLVARHLANLLTSEQIATRVCEHASRCWDDGSPEMVVATVLAKQVSAVQAAQGAATAVQVLGSAAAHEGHVVERAYRDAKLMELIEGSTEICQLILADHAVSMPATCVGEPRQGRAVAEQTPIVKCLVWDLDNTLWQGTLLEDGTVTLPAPVRELIAELDSRGILQSVASKNDHDLAWKQLETLGVAEYFVLPRIGWGPKSDSVREIATELNFALSTIAFIDDQPTERAEVQFHLPEVRCYDAEQLSDLSALPEFNPATVTVDARRRRQMYQAGFQRKAAEAEFQGPSEDFLRSLELVMRIGRATEEELSRVEELTLRTSQMNATGVHYSITDLRALLADPRHEVLVTTLTDRFGPHGAVGLQLLAKHEGVWHLKLLATSCRVVSFGAGSAILRWLGDQAARAGVHLAADFRQTERNRMMEIAYRFAGFTDEPCDCRAGLPAPAQEDIQRLHLSPAPSDPPPTMELHAVSLQGV</sequence>
<dbReference type="GO" id="GO:0003995">
    <property type="term" value="F:acyl-CoA dehydrogenase activity"/>
    <property type="evidence" value="ECO:0007669"/>
    <property type="project" value="TreeGrafter"/>
</dbReference>
<dbReference type="InterPro" id="IPR016181">
    <property type="entry name" value="Acyl_CoA_acyltransferase"/>
</dbReference>
<dbReference type="KEGG" id="src:M271_37840"/>
<dbReference type="InterPro" id="IPR010037">
    <property type="entry name" value="FkbH_domain"/>
</dbReference>
<dbReference type="HOGENOM" id="CLU_376388_0_0_11"/>
<dbReference type="InterPro" id="IPR006091">
    <property type="entry name" value="Acyl-CoA_Oxase/DH_mid-dom"/>
</dbReference>
<comment type="caution">
    <text evidence="8">The sequence shown here is derived from an EMBL/GenBank/DDBJ whole genome shotgun (WGS) entry which is preliminary data.</text>
</comment>
<dbReference type="Gene3D" id="1.20.140.10">
    <property type="entry name" value="Butyryl-CoA Dehydrogenase, subunit A, domain 3"/>
    <property type="match status" value="1"/>
</dbReference>
<dbReference type="STRING" id="1343740.M271_37840"/>
<evidence type="ECO:0000313" key="8">
    <source>
        <dbReference type="EMBL" id="RLV77857.1"/>
    </source>
</evidence>
<dbReference type="GO" id="GO:0050660">
    <property type="term" value="F:flavin adenine dinucleotide binding"/>
    <property type="evidence" value="ECO:0007669"/>
    <property type="project" value="InterPro"/>
</dbReference>
<evidence type="ECO:0000259" key="7">
    <source>
        <dbReference type="Pfam" id="PF02771"/>
    </source>
</evidence>
<dbReference type="InterPro" id="IPR009075">
    <property type="entry name" value="AcylCo_DH/oxidase_C"/>
</dbReference>
<dbReference type="SUPFAM" id="SSF56645">
    <property type="entry name" value="Acyl-CoA dehydrogenase NM domain-like"/>
    <property type="match status" value="1"/>
</dbReference>
<dbReference type="EMBL" id="QYCY01000001">
    <property type="protein sequence ID" value="RLV77857.1"/>
    <property type="molecule type" value="Genomic_DNA"/>
</dbReference>
<comment type="similarity">
    <text evidence="2">Belongs to the acyl-CoA dehydrogenase family.</text>
</comment>
<dbReference type="InterPro" id="IPR013786">
    <property type="entry name" value="AcylCoA_DH/ox_N"/>
</dbReference>
<keyword evidence="4" id="KW-0274">FAD</keyword>
<dbReference type="SUPFAM" id="SSF55729">
    <property type="entry name" value="Acyl-CoA N-acyltransferases (Nat)"/>
    <property type="match status" value="1"/>
</dbReference>
<feature type="domain" description="Acyl-CoA oxidase/dehydrogenase middle" evidence="6">
    <location>
        <begin position="112"/>
        <end position="202"/>
    </location>
</feature>
<proteinExistence type="inferred from homology"/>
<evidence type="ECO:0000256" key="2">
    <source>
        <dbReference type="ARBA" id="ARBA00009347"/>
    </source>
</evidence>
<dbReference type="NCBIfam" id="TIGR01686">
    <property type="entry name" value="FkbH"/>
    <property type="match status" value="1"/>
</dbReference>
<reference evidence="8 9" key="1">
    <citation type="journal article" date="2018" name="J. Biol. Chem.">
        <title>Discovery of the actinoplanic acid pathway in Streptomyces rapamycinicus reveals a genetically conserved synergism with rapamycin.</title>
        <authorList>
            <person name="Mrak P."/>
            <person name="Krastel P."/>
            <person name="Pivk Lukancic P."/>
            <person name="Tao J."/>
            <person name="Pistorius D."/>
            <person name="Moore C.M."/>
        </authorList>
    </citation>
    <scope>NUCLEOTIDE SEQUENCE [LARGE SCALE GENOMIC DNA]</scope>
    <source>
        <strain evidence="8 9">NRRL 5491</strain>
    </source>
</reference>
<dbReference type="Gene3D" id="2.40.110.10">
    <property type="entry name" value="Butyryl-CoA Dehydrogenase, subunit A, domain 2"/>
    <property type="match status" value="1"/>
</dbReference>
<dbReference type="InterPro" id="IPR010033">
    <property type="entry name" value="HAD_SF_ppase_IIIC"/>
</dbReference>
<dbReference type="NCBIfam" id="TIGR01681">
    <property type="entry name" value="HAD-SF-IIIC"/>
    <property type="match status" value="1"/>
</dbReference>
<dbReference type="Pfam" id="PF02771">
    <property type="entry name" value="Acyl-CoA_dh_N"/>
    <property type="match status" value="1"/>
</dbReference>
<gene>
    <name evidence="8" type="ORF">D3C57_105770</name>
</gene>
<dbReference type="Pfam" id="PF02770">
    <property type="entry name" value="Acyl-CoA_dh_M"/>
    <property type="match status" value="1"/>
</dbReference>
<keyword evidence="3" id="KW-0285">Flavoprotein</keyword>
<evidence type="ECO:0000259" key="6">
    <source>
        <dbReference type="Pfam" id="PF02770"/>
    </source>
</evidence>
<dbReference type="InterPro" id="IPR023214">
    <property type="entry name" value="HAD_sf"/>
</dbReference>
<dbReference type="SUPFAM" id="SSF56784">
    <property type="entry name" value="HAD-like"/>
    <property type="match status" value="1"/>
</dbReference>
<evidence type="ECO:0000256" key="1">
    <source>
        <dbReference type="ARBA" id="ARBA00001974"/>
    </source>
</evidence>
<dbReference type="Gene3D" id="1.10.540.10">
    <property type="entry name" value="Acyl-CoA dehydrogenase/oxidase, N-terminal domain"/>
    <property type="match status" value="1"/>
</dbReference>
<feature type="domain" description="Acyl-CoA dehydrogenase/oxidase N-terminal" evidence="7">
    <location>
        <begin position="7"/>
        <end position="108"/>
    </location>
</feature>
<evidence type="ECO:0000259" key="5">
    <source>
        <dbReference type="Pfam" id="PF00441"/>
    </source>
</evidence>
<comment type="cofactor">
    <cofactor evidence="1">
        <name>FAD</name>
        <dbReference type="ChEBI" id="CHEBI:57692"/>
    </cofactor>
</comment>
<dbReference type="InterPro" id="IPR046373">
    <property type="entry name" value="Acyl-CoA_Oxase/DH_mid-dom_sf"/>
</dbReference>